<evidence type="ECO:0000256" key="1">
    <source>
        <dbReference type="ARBA" id="ARBA00010641"/>
    </source>
</evidence>
<dbReference type="PANTHER" id="PTHR43133:SF51">
    <property type="entry name" value="RNA POLYMERASE SIGMA FACTOR"/>
    <property type="match status" value="1"/>
</dbReference>
<reference evidence="7 8" key="1">
    <citation type="submission" date="2021-03" db="EMBL/GenBank/DDBJ databases">
        <title>Genomic Encyclopedia of Type Strains, Phase IV (KMG-IV): sequencing the most valuable type-strain genomes for metagenomic binning, comparative biology and taxonomic classification.</title>
        <authorList>
            <person name="Goeker M."/>
        </authorList>
    </citation>
    <scope>NUCLEOTIDE SEQUENCE [LARGE SCALE GENOMIC DNA]</scope>
    <source>
        <strain evidence="7 8">DSM 26048</strain>
    </source>
</reference>
<keyword evidence="4" id="KW-0804">Transcription</keyword>
<feature type="domain" description="RNA polymerase sigma-70 region 2" evidence="5">
    <location>
        <begin position="23"/>
        <end position="90"/>
    </location>
</feature>
<gene>
    <name evidence="7" type="ORF">J2Z66_004175</name>
</gene>
<evidence type="ECO:0000256" key="3">
    <source>
        <dbReference type="ARBA" id="ARBA00023082"/>
    </source>
</evidence>
<dbReference type="InterPro" id="IPR039425">
    <property type="entry name" value="RNA_pol_sigma-70-like"/>
</dbReference>
<proteinExistence type="inferred from homology"/>
<feature type="domain" description="RNA polymerase sigma factor 70 region 4 type 2" evidence="6">
    <location>
        <begin position="123"/>
        <end position="172"/>
    </location>
</feature>
<dbReference type="SUPFAM" id="SSF88659">
    <property type="entry name" value="Sigma3 and sigma4 domains of RNA polymerase sigma factors"/>
    <property type="match status" value="1"/>
</dbReference>
<evidence type="ECO:0000256" key="2">
    <source>
        <dbReference type="ARBA" id="ARBA00023015"/>
    </source>
</evidence>
<evidence type="ECO:0000313" key="7">
    <source>
        <dbReference type="EMBL" id="MBP1992566.1"/>
    </source>
</evidence>
<dbReference type="InterPro" id="IPR013324">
    <property type="entry name" value="RNA_pol_sigma_r3/r4-like"/>
</dbReference>
<keyword evidence="8" id="KW-1185">Reference proteome</keyword>
<dbReference type="InterPro" id="IPR014284">
    <property type="entry name" value="RNA_pol_sigma-70_dom"/>
</dbReference>
<evidence type="ECO:0000259" key="5">
    <source>
        <dbReference type="Pfam" id="PF04542"/>
    </source>
</evidence>
<organism evidence="7 8">
    <name type="scientific">Paenibacillus eucommiae</name>
    <dbReference type="NCBI Taxonomy" id="1355755"/>
    <lineage>
        <taxon>Bacteria</taxon>
        <taxon>Bacillati</taxon>
        <taxon>Bacillota</taxon>
        <taxon>Bacilli</taxon>
        <taxon>Bacillales</taxon>
        <taxon>Paenibacillaceae</taxon>
        <taxon>Paenibacillus</taxon>
    </lineage>
</organism>
<sequence>MIEQEETLIRQVLEGQNESFRTLIDRYYAYLYRVVNGVLHHPKDAEDVTQEAFVKIYAALPQYQFLGLKTWMTRIAVNAAIDYKRKRDRRQQETTYSEELIQTAISEEEPLDVALMRKERGAILARYLSELPPNYRQVIVAYYMDGKSYQQIAEEQKVELKTVESRLYRARGWMKKHWKEDDFL</sequence>
<dbReference type="Pfam" id="PF08281">
    <property type="entry name" value="Sigma70_r4_2"/>
    <property type="match status" value="1"/>
</dbReference>
<dbReference type="Gene3D" id="1.10.1740.10">
    <property type="match status" value="1"/>
</dbReference>
<dbReference type="Proteomes" id="UP001519287">
    <property type="component" value="Unassembled WGS sequence"/>
</dbReference>
<dbReference type="InterPro" id="IPR036388">
    <property type="entry name" value="WH-like_DNA-bd_sf"/>
</dbReference>
<comment type="similarity">
    <text evidence="1">Belongs to the sigma-70 factor family. ECF subfamily.</text>
</comment>
<evidence type="ECO:0000256" key="4">
    <source>
        <dbReference type="ARBA" id="ARBA00023163"/>
    </source>
</evidence>
<dbReference type="EMBL" id="JAGGLB010000014">
    <property type="protein sequence ID" value="MBP1992566.1"/>
    <property type="molecule type" value="Genomic_DNA"/>
</dbReference>
<dbReference type="SUPFAM" id="SSF88946">
    <property type="entry name" value="Sigma2 domain of RNA polymerase sigma factors"/>
    <property type="match status" value="1"/>
</dbReference>
<evidence type="ECO:0000313" key="8">
    <source>
        <dbReference type="Proteomes" id="UP001519287"/>
    </source>
</evidence>
<protein>
    <submittedName>
        <fullName evidence="7">RNA polymerase sigma factor (Sigma-70 family)</fullName>
    </submittedName>
</protein>
<accession>A0ABS4IZZ3</accession>
<dbReference type="PANTHER" id="PTHR43133">
    <property type="entry name" value="RNA POLYMERASE ECF-TYPE SIGMA FACTO"/>
    <property type="match status" value="1"/>
</dbReference>
<dbReference type="InterPro" id="IPR013325">
    <property type="entry name" value="RNA_pol_sigma_r2"/>
</dbReference>
<dbReference type="Pfam" id="PF04542">
    <property type="entry name" value="Sigma70_r2"/>
    <property type="match status" value="1"/>
</dbReference>
<dbReference type="RefSeq" id="WP_245375692.1">
    <property type="nucleotide sequence ID" value="NZ_JAGGLB010000014.1"/>
</dbReference>
<dbReference type="InterPro" id="IPR007627">
    <property type="entry name" value="RNA_pol_sigma70_r2"/>
</dbReference>
<comment type="caution">
    <text evidence="7">The sequence shown here is derived from an EMBL/GenBank/DDBJ whole genome shotgun (WGS) entry which is preliminary data.</text>
</comment>
<name>A0ABS4IZZ3_9BACL</name>
<dbReference type="CDD" id="cd06171">
    <property type="entry name" value="Sigma70_r4"/>
    <property type="match status" value="1"/>
</dbReference>
<keyword evidence="3" id="KW-0731">Sigma factor</keyword>
<keyword evidence="2" id="KW-0805">Transcription regulation</keyword>
<dbReference type="NCBIfam" id="TIGR02937">
    <property type="entry name" value="sigma70-ECF"/>
    <property type="match status" value="1"/>
</dbReference>
<dbReference type="Gene3D" id="1.10.10.10">
    <property type="entry name" value="Winged helix-like DNA-binding domain superfamily/Winged helix DNA-binding domain"/>
    <property type="match status" value="1"/>
</dbReference>
<dbReference type="InterPro" id="IPR013249">
    <property type="entry name" value="RNA_pol_sigma70_r4_t2"/>
</dbReference>
<evidence type="ECO:0000259" key="6">
    <source>
        <dbReference type="Pfam" id="PF08281"/>
    </source>
</evidence>